<dbReference type="CDD" id="cd22448">
    <property type="entry name" value="KH-I_ScSCP160_rpt3"/>
    <property type="match status" value="1"/>
</dbReference>
<evidence type="ECO:0000313" key="5">
    <source>
        <dbReference type="EMBL" id="KIM91882.1"/>
    </source>
</evidence>
<dbReference type="HOGENOM" id="CLU_003293_1_1_1"/>
<evidence type="ECO:0000256" key="2">
    <source>
        <dbReference type="PROSITE-ProRule" id="PRU00117"/>
    </source>
</evidence>
<proteinExistence type="predicted"/>
<feature type="domain" description="K Homology" evidence="4">
    <location>
        <begin position="873"/>
        <end position="950"/>
    </location>
</feature>
<dbReference type="InterPro" id="IPR004087">
    <property type="entry name" value="KH_dom"/>
</dbReference>
<evidence type="ECO:0000259" key="4">
    <source>
        <dbReference type="SMART" id="SM00322"/>
    </source>
</evidence>
<feature type="domain" description="K Homology" evidence="4">
    <location>
        <begin position="1163"/>
        <end position="1232"/>
    </location>
</feature>
<sequence length="1294" mass="140311">KRHELEGAPDPFPSLNDSPAKPRASASTPAQVDTESHLAFPSLAPSAPAAAAPAKPAWGTSTGPRIKPAIPKQHLASDSFTLPDIELASSRNGKPATTLSEVIKTVTAKYKIKIEASSNRTTRQTTFHLKAESQKDLAKARRDLLSSLSPVIVTVINAPASTIATIIGPKGATLKQIREQTNVRVDIPRRDTLAPAANGHLNGGTSGNVTPLPGDDDEEPTIPITVSGPLPMVQEAQDILNGIISSKTSKTTQRVRDIPSHVFPFVMARRSNFLAAAEGGDVQLTRNEAEREITVSGDREAVVRVIEAIKGTVEAFKTGITSLKISLPKRQHRLLAGKAVEEIMATSNCSVVVSSPDDPSDELTVWGKGEHLPAGLQAVMEKANSQYIHEFPLPGPINLSKQLLTYMTRIGYPRTLGTAHPGAFVYTPPQAIVDKAQVLNIDIVGEKSVVDTIVRQVSDLIGKLIGATKEVNIDWLVHRVITGKHAKKLKLFHEAHNVQVFFPPESAEQSSVLLVYDPFSASASPSPVEKERHLQEVSKDLLKLAKDAADVKSEAIHVEARWHEAVKGQGGTTLNAIIGEDKTLSIKVGAEAGDPSTQDVIMIRGPSSDVDNAVQRIHRIVEEAKNDEIVNSYSTEFDIDKEFVGRIVGAQGAGVNKLREQLGVKVDVTDDFDDKEIVTGKKKKGVHQKSKITGRKENVEDAKKRILTQVERLADETSEVLKIPSQYHSSLIGQSGKYATRLEDKYSVKITFPRGSAENGEGKTREQLKSDEVLVKGGKKGVAGAKSELMEALEFEKESNNVLRFTVPTRAVARILGKGGVSINEIKDETGAQIDVDKADDSGTSTNITVRGTKKAISAAKAAILTISDQIGEEATDVVTIESKFHRTIIGAGGQGLKDLVNRCGGPSDPKLQAGLIRFPRQGEPSDEVRLRGDPKLVGKVKAELEKTVATLRDRVILAVNIAAGQHRALIGRGGQHLTDLQNRYGVQVQFPGSRSYNLVGEPENASDLIQVDPINIVKVSGPRAACGKAIDDLKVGDASALSYLADDYITEGVNATVSVPLKYHHVISQQGTFFRTLRSYGVQVDQSAHPQKSAVPPRPPHIEATVARIDDAQDNTVTDIQWQVTSNYQDAEEGDSEWTLKARDQAGLERAQKAIQDAVENAETMSHVGFLTLADRSTFPRIVGSKGANVSRLRAETGAEITVSRENSTIVIIGESMSFPAVYSMLRLVIRFRVCYRVCQKRDSEHGFILRSSVTSTRLMLRLMPCLLNNLRKGVHYIYTSYHLSLIYIAARS</sequence>
<feature type="region of interest" description="Disordered" evidence="3">
    <location>
        <begin position="1"/>
        <end position="68"/>
    </location>
</feature>
<feature type="domain" description="K Homology" evidence="4">
    <location>
        <begin position="150"/>
        <end position="245"/>
    </location>
</feature>
<dbReference type="PANTHER" id="PTHR10288">
    <property type="entry name" value="KH DOMAIN CONTAINING RNA BINDING PROTEIN"/>
    <property type="match status" value="1"/>
</dbReference>
<feature type="domain" description="K Homology" evidence="4">
    <location>
        <begin position="631"/>
        <end position="711"/>
    </location>
</feature>
<feature type="domain" description="K Homology" evidence="4">
    <location>
        <begin position="799"/>
        <end position="869"/>
    </location>
</feature>
<dbReference type="InParanoid" id="A0A0C3CQF0"/>
<feature type="compositionally biased region" description="Low complexity" evidence="3">
    <location>
        <begin position="38"/>
        <end position="57"/>
    </location>
</feature>
<feature type="domain" description="K Homology" evidence="4">
    <location>
        <begin position="715"/>
        <end position="794"/>
    </location>
</feature>
<feature type="domain" description="K Homology" evidence="4">
    <location>
        <begin position="319"/>
        <end position="384"/>
    </location>
</feature>
<dbReference type="GO" id="GO:0003723">
    <property type="term" value="F:RNA binding"/>
    <property type="evidence" value="ECO:0007669"/>
    <property type="project" value="UniProtKB-UniRule"/>
</dbReference>
<keyword evidence="6" id="KW-1185">Reference proteome</keyword>
<dbReference type="EMBL" id="KN832970">
    <property type="protein sequence ID" value="KIM91882.1"/>
    <property type="molecule type" value="Genomic_DNA"/>
</dbReference>
<organism evidence="5 6">
    <name type="scientific">Piloderma croceum (strain F 1598)</name>
    <dbReference type="NCBI Taxonomy" id="765440"/>
    <lineage>
        <taxon>Eukaryota</taxon>
        <taxon>Fungi</taxon>
        <taxon>Dikarya</taxon>
        <taxon>Basidiomycota</taxon>
        <taxon>Agaricomycotina</taxon>
        <taxon>Agaricomycetes</taxon>
        <taxon>Agaricomycetidae</taxon>
        <taxon>Atheliales</taxon>
        <taxon>Atheliaceae</taxon>
        <taxon>Piloderma</taxon>
    </lineage>
</organism>
<dbReference type="CDD" id="cd22450">
    <property type="entry name" value="KH-I_ScSCP160_rpt5"/>
    <property type="match status" value="1"/>
</dbReference>
<dbReference type="InterPro" id="IPR004088">
    <property type="entry name" value="KH_dom_type_1"/>
</dbReference>
<dbReference type="PROSITE" id="PS50084">
    <property type="entry name" value="KH_TYPE_1"/>
    <property type="match status" value="8"/>
</dbReference>
<dbReference type="Pfam" id="PF00013">
    <property type="entry name" value="KH_1"/>
    <property type="match status" value="7"/>
</dbReference>
<feature type="domain" description="K Homology" evidence="4">
    <location>
        <begin position="550"/>
        <end position="622"/>
    </location>
</feature>
<reference evidence="6" key="2">
    <citation type="submission" date="2015-01" db="EMBL/GenBank/DDBJ databases">
        <title>Evolutionary Origins and Diversification of the Mycorrhizal Mutualists.</title>
        <authorList>
            <consortium name="DOE Joint Genome Institute"/>
            <consortium name="Mycorrhizal Genomics Consortium"/>
            <person name="Kohler A."/>
            <person name="Kuo A."/>
            <person name="Nagy L.G."/>
            <person name="Floudas D."/>
            <person name="Copeland A."/>
            <person name="Barry K.W."/>
            <person name="Cichocki N."/>
            <person name="Veneault-Fourrey C."/>
            <person name="LaButti K."/>
            <person name="Lindquist E.A."/>
            <person name="Lipzen A."/>
            <person name="Lundell T."/>
            <person name="Morin E."/>
            <person name="Murat C."/>
            <person name="Riley R."/>
            <person name="Ohm R."/>
            <person name="Sun H."/>
            <person name="Tunlid A."/>
            <person name="Henrissat B."/>
            <person name="Grigoriev I.V."/>
            <person name="Hibbett D.S."/>
            <person name="Martin F."/>
        </authorList>
    </citation>
    <scope>NUCLEOTIDE SEQUENCE [LARGE SCALE GENOMIC DNA]</scope>
    <source>
        <strain evidence="6">F 1598</strain>
    </source>
</reference>
<dbReference type="STRING" id="765440.A0A0C3CQF0"/>
<dbReference type="InterPro" id="IPR036612">
    <property type="entry name" value="KH_dom_type_1_sf"/>
</dbReference>
<protein>
    <recommendedName>
        <fullName evidence="4">K Homology domain-containing protein</fullName>
    </recommendedName>
</protein>
<accession>A0A0C3CQF0</accession>
<keyword evidence="1" id="KW-0677">Repeat</keyword>
<dbReference type="Gene3D" id="3.30.1370.10">
    <property type="entry name" value="K Homology domain, type 1"/>
    <property type="match status" value="8"/>
</dbReference>
<keyword evidence="2" id="KW-0694">RNA-binding</keyword>
<name>A0A0C3CQF0_PILCF</name>
<dbReference type="OrthoDB" id="10027144at2759"/>
<evidence type="ECO:0000256" key="1">
    <source>
        <dbReference type="ARBA" id="ARBA00022737"/>
    </source>
</evidence>
<reference evidence="5 6" key="1">
    <citation type="submission" date="2014-04" db="EMBL/GenBank/DDBJ databases">
        <authorList>
            <consortium name="DOE Joint Genome Institute"/>
            <person name="Kuo A."/>
            <person name="Tarkka M."/>
            <person name="Buscot F."/>
            <person name="Kohler A."/>
            <person name="Nagy L.G."/>
            <person name="Floudas D."/>
            <person name="Copeland A."/>
            <person name="Barry K.W."/>
            <person name="Cichocki N."/>
            <person name="Veneault-Fourrey C."/>
            <person name="LaButti K."/>
            <person name="Lindquist E.A."/>
            <person name="Lipzen A."/>
            <person name="Lundell T."/>
            <person name="Morin E."/>
            <person name="Murat C."/>
            <person name="Sun H."/>
            <person name="Tunlid A."/>
            <person name="Henrissat B."/>
            <person name="Grigoriev I.V."/>
            <person name="Hibbett D.S."/>
            <person name="Martin F."/>
            <person name="Nordberg H.P."/>
            <person name="Cantor M.N."/>
            <person name="Hua S.X."/>
        </authorList>
    </citation>
    <scope>NUCLEOTIDE SEQUENCE [LARGE SCALE GENOMIC DNA]</scope>
    <source>
        <strain evidence="5 6">F 1598</strain>
    </source>
</reference>
<feature type="domain" description="K Homology" evidence="4">
    <location>
        <begin position="954"/>
        <end position="1039"/>
    </location>
</feature>
<evidence type="ECO:0000313" key="6">
    <source>
        <dbReference type="Proteomes" id="UP000054166"/>
    </source>
</evidence>
<gene>
    <name evidence="5" type="ORF">PILCRDRAFT_57208</name>
</gene>
<evidence type="ECO:0000256" key="3">
    <source>
        <dbReference type="SAM" id="MobiDB-lite"/>
    </source>
</evidence>
<dbReference type="SMART" id="SM00322">
    <property type="entry name" value="KH"/>
    <property type="match status" value="9"/>
</dbReference>
<dbReference type="Proteomes" id="UP000054166">
    <property type="component" value="Unassembled WGS sequence"/>
</dbReference>
<dbReference type="FunCoup" id="A0A0C3CQF0">
    <property type="interactions" value="226"/>
</dbReference>
<feature type="non-terminal residue" evidence="5">
    <location>
        <position position="1"/>
    </location>
</feature>
<dbReference type="SUPFAM" id="SSF54791">
    <property type="entry name" value="Eukaryotic type KH-domain (KH-domain type I)"/>
    <property type="match status" value="8"/>
</dbReference>